<dbReference type="Pfam" id="PF14751">
    <property type="entry name" value="DUF4474"/>
    <property type="match status" value="1"/>
</dbReference>
<feature type="domain" description="LXG" evidence="3">
    <location>
        <begin position="1"/>
        <end position="226"/>
    </location>
</feature>
<dbReference type="InterPro" id="IPR006829">
    <property type="entry name" value="LXG_dom"/>
</dbReference>
<comment type="caution">
    <text evidence="4">The sequence shown here is derived from an EMBL/GenBank/DDBJ whole genome shotgun (WGS) entry which is preliminary data.</text>
</comment>
<dbReference type="PROSITE" id="PS51756">
    <property type="entry name" value="LXG"/>
    <property type="match status" value="1"/>
</dbReference>
<dbReference type="Proteomes" id="UP000523362">
    <property type="component" value="Unassembled WGS sequence"/>
</dbReference>
<sequence>MSRIDIAEVHDFLSRLKNANEAARKQLNQLTRVIHDYESDGNLQGKAIEASKKYYIGAYLPLIQSMNEAMDISEEKIQQYLDDFANQVDSSYNCKIDAEGLYEVDQKIKKLKREYERIQKELSIGTAILRQGELHTIQLRMFDAYEKENLLEKYIQFEQGHGNFFDSIGKLIYYIKKTIEEIQNNVNFNVQTGTYNFDKVHLNVFKDLQKAMQNTADMEVQKELATIADMDKEGNITGVNWTALANLLRHPDKLTEEQIEAIRLLWAARGSIVNQREQDLFNLFSPIISPLLGFEYNESSDYYYTNEHSIQSYGGFMDFYDEAGAMLGMDLDTEVITFISGDKEYRVQLWKGSYGFGNAFGGELGIYYRDVDDAKTNPYHEGKEDSKFTWYKCVDEPYQWKSVSKIYNKKTGDKMLENDTRNYAENEDHFWNLAIKTKNGLSKEDLFMVEVIEIPDLNVRNDFVTALEKEKAVTNVVIEGNKVSFSWGN</sequence>
<dbReference type="RefSeq" id="WP_185383741.1">
    <property type="nucleotide sequence ID" value="NZ_JAARRG010000005.1"/>
</dbReference>
<name>A0A7X1C6M4_LISSE</name>
<dbReference type="Pfam" id="PF04740">
    <property type="entry name" value="LXG"/>
    <property type="match status" value="1"/>
</dbReference>
<reference evidence="4 5" key="1">
    <citation type="submission" date="2020-03" db="EMBL/GenBank/DDBJ databases">
        <title>Soil Listeria distribution.</title>
        <authorList>
            <person name="Liao J."/>
            <person name="Wiedmann M."/>
        </authorList>
    </citation>
    <scope>NUCLEOTIDE SEQUENCE [LARGE SCALE GENOMIC DNA]</scope>
    <source>
        <strain evidence="4 5">FSL L7-1560</strain>
    </source>
</reference>
<accession>A0A7X1C6M4</accession>
<dbReference type="AlphaFoldDB" id="A0A7X1C6M4"/>
<dbReference type="InterPro" id="IPR029322">
    <property type="entry name" value="DUF4474"/>
</dbReference>
<evidence type="ECO:0000256" key="1">
    <source>
        <dbReference type="ARBA" id="ARBA00034117"/>
    </source>
</evidence>
<proteinExistence type="inferred from homology"/>
<feature type="coiled-coil region" evidence="2">
    <location>
        <begin position="13"/>
        <end position="121"/>
    </location>
</feature>
<gene>
    <name evidence="4" type="ORF">HB897_08705</name>
</gene>
<dbReference type="EMBL" id="JAARRG010000005">
    <property type="protein sequence ID" value="MBC1486303.1"/>
    <property type="molecule type" value="Genomic_DNA"/>
</dbReference>
<evidence type="ECO:0000313" key="4">
    <source>
        <dbReference type="EMBL" id="MBC1486303.1"/>
    </source>
</evidence>
<evidence type="ECO:0000259" key="3">
    <source>
        <dbReference type="PROSITE" id="PS51756"/>
    </source>
</evidence>
<keyword evidence="2" id="KW-0175">Coiled coil</keyword>
<evidence type="ECO:0000313" key="5">
    <source>
        <dbReference type="Proteomes" id="UP000523362"/>
    </source>
</evidence>
<comment type="similarity">
    <text evidence="1">In the N-terminal section; belongs to the LXG family.</text>
</comment>
<protein>
    <submittedName>
        <fullName evidence="4">DUF4474 domain-containing protein</fullName>
    </submittedName>
</protein>
<organism evidence="4 5">
    <name type="scientific">Listeria seeligeri</name>
    <dbReference type="NCBI Taxonomy" id="1640"/>
    <lineage>
        <taxon>Bacteria</taxon>
        <taxon>Bacillati</taxon>
        <taxon>Bacillota</taxon>
        <taxon>Bacilli</taxon>
        <taxon>Bacillales</taxon>
        <taxon>Listeriaceae</taxon>
        <taxon>Listeria</taxon>
    </lineage>
</organism>
<evidence type="ECO:0000256" key="2">
    <source>
        <dbReference type="SAM" id="Coils"/>
    </source>
</evidence>